<evidence type="ECO:0000313" key="1">
    <source>
        <dbReference type="EMBL" id="CDM62426.1"/>
    </source>
</evidence>
<evidence type="ECO:0000313" key="2">
    <source>
        <dbReference type="Proteomes" id="UP000019443"/>
    </source>
</evidence>
<dbReference type="AlphaFoldDB" id="W6S8J3"/>
<keyword evidence="2" id="KW-1185">Reference proteome</keyword>
<dbReference type="Proteomes" id="UP000019443">
    <property type="component" value="Plasmid pLPU83d"/>
</dbReference>
<keyword evidence="1" id="KW-0614">Plasmid</keyword>
<name>W6S8J3_9HYPH</name>
<dbReference type="PATRIC" id="fig|348824.6.peg.6750"/>
<sequence length="71" mass="7701">MVHASFVSVGRLLGRQSSASSGRAEHLHPGEFLQRFAVDACLTGPVSRPFVEAAIDVAAENERLKVPLEER</sequence>
<dbReference type="HOGENOM" id="CLU_2737318_0_0_5"/>
<gene>
    <name evidence="1" type="ORF">LPU83_pLPU83d_1056</name>
</gene>
<reference evidence="1" key="1">
    <citation type="submission" date="2013-11" db="EMBL/GenBank/DDBJ databases">
        <title>Draft genome sequence of the broad-host-range Rhizobium sp. LPU83 strain, a member of the low-genetic diversity Oregon-like Rhizobium sp. group.</title>
        <authorList>
            <person name="Wibberg D."/>
            <person name="Puehler A."/>
            <person name="Schlueter A."/>
        </authorList>
    </citation>
    <scope>NUCLEOTIDE SEQUENCE [LARGE SCALE GENOMIC DNA]</scope>
    <source>
        <strain evidence="1">LPU83</strain>
        <plasmid evidence="1">pLPU83d</plasmid>
    </source>
</reference>
<proteinExistence type="predicted"/>
<dbReference type="EMBL" id="HG916855">
    <property type="protein sequence ID" value="CDM62426.1"/>
    <property type="molecule type" value="Genomic_DNA"/>
</dbReference>
<geneLocation type="plasmid" evidence="1 2">
    <name>pLPU83d</name>
</geneLocation>
<dbReference type="KEGG" id="rhl:LPU83_pLPU83d_1056"/>
<organism evidence="1 2">
    <name type="scientific">Rhizobium favelukesii</name>
    <dbReference type="NCBI Taxonomy" id="348824"/>
    <lineage>
        <taxon>Bacteria</taxon>
        <taxon>Pseudomonadati</taxon>
        <taxon>Pseudomonadota</taxon>
        <taxon>Alphaproteobacteria</taxon>
        <taxon>Hyphomicrobiales</taxon>
        <taxon>Rhizobiaceae</taxon>
        <taxon>Rhizobium/Agrobacterium group</taxon>
        <taxon>Rhizobium</taxon>
    </lineage>
</organism>
<protein>
    <submittedName>
        <fullName evidence="1">Uncharacterized protein</fullName>
    </submittedName>
</protein>
<accession>W6S8J3</accession>